<accession>A0AA87YWD5</accession>
<gene>
    <name evidence="1" type="ORF">TIFTF001_046932</name>
</gene>
<dbReference type="EMBL" id="BTGU01005036">
    <property type="protein sequence ID" value="GMN19290.1"/>
    <property type="molecule type" value="Genomic_DNA"/>
</dbReference>
<comment type="caution">
    <text evidence="1">The sequence shown here is derived from an EMBL/GenBank/DDBJ whole genome shotgun (WGS) entry which is preliminary data.</text>
</comment>
<proteinExistence type="predicted"/>
<dbReference type="AlphaFoldDB" id="A0AA87YWD5"/>
<reference evidence="1" key="1">
    <citation type="submission" date="2023-07" db="EMBL/GenBank/DDBJ databases">
        <title>draft genome sequence of fig (Ficus carica).</title>
        <authorList>
            <person name="Takahashi T."/>
            <person name="Nishimura K."/>
        </authorList>
    </citation>
    <scope>NUCLEOTIDE SEQUENCE</scope>
</reference>
<organism evidence="1 2">
    <name type="scientific">Ficus carica</name>
    <name type="common">Common fig</name>
    <dbReference type="NCBI Taxonomy" id="3494"/>
    <lineage>
        <taxon>Eukaryota</taxon>
        <taxon>Viridiplantae</taxon>
        <taxon>Streptophyta</taxon>
        <taxon>Embryophyta</taxon>
        <taxon>Tracheophyta</taxon>
        <taxon>Spermatophyta</taxon>
        <taxon>Magnoliopsida</taxon>
        <taxon>eudicotyledons</taxon>
        <taxon>Gunneridae</taxon>
        <taxon>Pentapetalae</taxon>
        <taxon>rosids</taxon>
        <taxon>fabids</taxon>
        <taxon>Rosales</taxon>
        <taxon>Moraceae</taxon>
        <taxon>Ficeae</taxon>
        <taxon>Ficus</taxon>
    </lineage>
</organism>
<keyword evidence="2" id="KW-1185">Reference proteome</keyword>
<name>A0AA87YWD5_FICCA</name>
<dbReference type="Proteomes" id="UP001187192">
    <property type="component" value="Unassembled WGS sequence"/>
</dbReference>
<evidence type="ECO:0000313" key="2">
    <source>
        <dbReference type="Proteomes" id="UP001187192"/>
    </source>
</evidence>
<evidence type="ECO:0000313" key="1">
    <source>
        <dbReference type="EMBL" id="GMN19290.1"/>
    </source>
</evidence>
<protein>
    <submittedName>
        <fullName evidence="1">Uncharacterized protein</fullName>
    </submittedName>
</protein>
<sequence>MLVEREHPPRLLWVQLVRYQFFHGVCPDLLFRYLGIQVTQALDLSSGGFNLVHHEDGRDGDWGRDLSAYFVHCLQITPPRPFLVSPKDADIIPDGELHGQVTDGWSTTMNSTIRVTLSVSSPIVNGRLMVPADVDALPGEPVQRWSSQSASSSVKVIGVLSWAYLGNMFCHIDIFSASEPPSLTSVTSPATSSVSSNRSTKDGVDYMFLLRLYSRTGIEIRPGALDHGLPLLWSALVGLVSIRLPFGKPGLFLGYQPSPSDVLVRFGMPLGDPP</sequence>